<gene>
    <name evidence="1" type="ORF">SAMN05421811_10162</name>
</gene>
<dbReference type="Proteomes" id="UP000199361">
    <property type="component" value="Unassembled WGS sequence"/>
</dbReference>
<keyword evidence="2" id="KW-1185">Reference proteome</keyword>
<accession>A0A1H9YJ37</accession>
<proteinExistence type="predicted"/>
<dbReference type="EMBL" id="FOHX01000001">
    <property type="protein sequence ID" value="SES69076.1"/>
    <property type="molecule type" value="Genomic_DNA"/>
</dbReference>
<sequence length="77" mass="8702">MAARTKVAIYGSEAVRAAFDQWLLHFRHSINRVGMREVFEGDLSELPTLKDELFDSSQSMEVAARQLSDVMNKELAS</sequence>
<evidence type="ECO:0000313" key="2">
    <source>
        <dbReference type="Proteomes" id="UP000199361"/>
    </source>
</evidence>
<name>A0A1H9YJ37_9ACTN</name>
<reference evidence="1 2" key="1">
    <citation type="submission" date="2016-10" db="EMBL/GenBank/DDBJ databases">
        <authorList>
            <person name="de Groot N.N."/>
        </authorList>
    </citation>
    <scope>NUCLEOTIDE SEQUENCE [LARGE SCALE GENOMIC DNA]</scope>
    <source>
        <strain evidence="1 2">CGMCC 4.5598</strain>
    </source>
</reference>
<organism evidence="1 2">
    <name type="scientific">Nonomuraea wenchangensis</name>
    <dbReference type="NCBI Taxonomy" id="568860"/>
    <lineage>
        <taxon>Bacteria</taxon>
        <taxon>Bacillati</taxon>
        <taxon>Actinomycetota</taxon>
        <taxon>Actinomycetes</taxon>
        <taxon>Streptosporangiales</taxon>
        <taxon>Streptosporangiaceae</taxon>
        <taxon>Nonomuraea</taxon>
    </lineage>
</organism>
<evidence type="ECO:0000313" key="1">
    <source>
        <dbReference type="EMBL" id="SES69076.1"/>
    </source>
</evidence>
<protein>
    <submittedName>
        <fullName evidence="1">Uncharacterized protein</fullName>
    </submittedName>
</protein>
<dbReference type="AlphaFoldDB" id="A0A1H9YJ37"/>